<evidence type="ECO:0000313" key="3">
    <source>
        <dbReference type="RefSeq" id="XP_021857965.1"/>
    </source>
</evidence>
<keyword evidence="1" id="KW-0732">Signal</keyword>
<feature type="chain" id="PRO_5040384969" evidence="1">
    <location>
        <begin position="19"/>
        <end position="247"/>
    </location>
</feature>
<dbReference type="GeneID" id="110797174"/>
<reference evidence="2" key="1">
    <citation type="journal article" date="2021" name="Nat. Commun.">
        <title>Genomic analyses provide insights into spinach domestication and the genetic basis of agronomic traits.</title>
        <authorList>
            <person name="Cai X."/>
            <person name="Sun X."/>
            <person name="Xu C."/>
            <person name="Sun H."/>
            <person name="Wang X."/>
            <person name="Ge C."/>
            <person name="Zhang Z."/>
            <person name="Wang Q."/>
            <person name="Fei Z."/>
            <person name="Jiao C."/>
            <person name="Wang Q."/>
        </authorList>
    </citation>
    <scope>NUCLEOTIDE SEQUENCE [LARGE SCALE GENOMIC DNA]</scope>
    <source>
        <strain evidence="2">cv. Varoflay</strain>
    </source>
</reference>
<gene>
    <name evidence="3" type="primary">LOC110797174</name>
</gene>
<evidence type="ECO:0000256" key="1">
    <source>
        <dbReference type="SAM" id="SignalP"/>
    </source>
</evidence>
<organism evidence="2 3">
    <name type="scientific">Spinacia oleracea</name>
    <name type="common">Spinach</name>
    <dbReference type="NCBI Taxonomy" id="3562"/>
    <lineage>
        <taxon>Eukaryota</taxon>
        <taxon>Viridiplantae</taxon>
        <taxon>Streptophyta</taxon>
        <taxon>Embryophyta</taxon>
        <taxon>Tracheophyta</taxon>
        <taxon>Spermatophyta</taxon>
        <taxon>Magnoliopsida</taxon>
        <taxon>eudicotyledons</taxon>
        <taxon>Gunneridae</taxon>
        <taxon>Pentapetalae</taxon>
        <taxon>Caryophyllales</taxon>
        <taxon>Chenopodiaceae</taxon>
        <taxon>Chenopodioideae</taxon>
        <taxon>Anserineae</taxon>
        <taxon>Spinacia</taxon>
    </lineage>
</organism>
<dbReference type="PANTHER" id="PTHR35690">
    <property type="entry name" value="OS01G0363500 PROTEIN"/>
    <property type="match status" value="1"/>
</dbReference>
<accession>A0A9R0K4A5</accession>
<dbReference type="RefSeq" id="XP_021857965.1">
    <property type="nucleotide sequence ID" value="XM_022002273.1"/>
</dbReference>
<sequence length="247" mass="27454">MAQQIMCLHLLSTPSIFAASAPCITLLQPHQWSSCRLPSLKSSFSSTKLRASFEDIANDTSATRLVQPNQGVADSIKVLKNAAKTRKVDKNEVLSALSLIEKAKLDPSEFLETLGGTKSPGRTWMLVFTAEKKLKGGRYFPLTAVQRFDAEAKMIENGVYLGPLGSLSFEGRFLWKNRILAFVFYCIRIKIGPFNPLQISLGSQDNKEPDNKGPFFIWYYVDEEIAVARGRSGGTAFWCRCSRVTSS</sequence>
<evidence type="ECO:0000313" key="2">
    <source>
        <dbReference type="Proteomes" id="UP000813463"/>
    </source>
</evidence>
<protein>
    <submittedName>
        <fullName evidence="3">Uncharacterized protein</fullName>
    </submittedName>
</protein>
<feature type="signal peptide" evidence="1">
    <location>
        <begin position="1"/>
        <end position="18"/>
    </location>
</feature>
<dbReference type="KEGG" id="soe:110797174"/>
<keyword evidence="2" id="KW-1185">Reference proteome</keyword>
<dbReference type="OrthoDB" id="44190at2759"/>
<dbReference type="PANTHER" id="PTHR35690:SF1">
    <property type="entry name" value="OS01G0363500 PROTEIN"/>
    <property type="match status" value="1"/>
</dbReference>
<dbReference type="AlphaFoldDB" id="A0A9R0K4A5"/>
<name>A0A9R0K4A5_SPIOL</name>
<proteinExistence type="predicted"/>
<reference evidence="3" key="2">
    <citation type="submission" date="2025-08" db="UniProtKB">
        <authorList>
            <consortium name="RefSeq"/>
        </authorList>
    </citation>
    <scope>IDENTIFICATION</scope>
    <source>
        <tissue evidence="3">Leaf</tissue>
    </source>
</reference>
<dbReference type="Proteomes" id="UP000813463">
    <property type="component" value="Chromosome 5"/>
</dbReference>